<dbReference type="Pfam" id="PF03328">
    <property type="entry name" value="HpcH_HpaI"/>
    <property type="match status" value="1"/>
</dbReference>
<dbReference type="GO" id="GO:0046872">
    <property type="term" value="F:metal ion binding"/>
    <property type="evidence" value="ECO:0007669"/>
    <property type="project" value="UniProtKB-KW"/>
</dbReference>
<gene>
    <name evidence="5" type="ORF">H9704_08575</name>
</gene>
<dbReference type="PANTHER" id="PTHR30502:SF0">
    <property type="entry name" value="PHOSPHOENOLPYRUVATE CARBOXYLASE FAMILY PROTEIN"/>
    <property type="match status" value="1"/>
</dbReference>
<evidence type="ECO:0000313" key="6">
    <source>
        <dbReference type="Proteomes" id="UP000823910"/>
    </source>
</evidence>
<organism evidence="5 6">
    <name type="scientific">Candidatus Enterocloster excrementipullorum</name>
    <dbReference type="NCBI Taxonomy" id="2838559"/>
    <lineage>
        <taxon>Bacteria</taxon>
        <taxon>Bacillati</taxon>
        <taxon>Bacillota</taxon>
        <taxon>Clostridia</taxon>
        <taxon>Lachnospirales</taxon>
        <taxon>Lachnospiraceae</taxon>
        <taxon>Enterocloster</taxon>
    </lineage>
</organism>
<dbReference type="AlphaFoldDB" id="A0A9D2N190"/>
<dbReference type="GO" id="GO:0005737">
    <property type="term" value="C:cytoplasm"/>
    <property type="evidence" value="ECO:0007669"/>
    <property type="project" value="TreeGrafter"/>
</dbReference>
<dbReference type="GO" id="GO:0016832">
    <property type="term" value="F:aldehyde-lyase activity"/>
    <property type="evidence" value="ECO:0007669"/>
    <property type="project" value="TreeGrafter"/>
</dbReference>
<dbReference type="InterPro" id="IPR005000">
    <property type="entry name" value="Aldolase/citrate-lyase_domain"/>
</dbReference>
<dbReference type="InterPro" id="IPR050251">
    <property type="entry name" value="HpcH-HpaI_aldolase"/>
</dbReference>
<evidence type="ECO:0000256" key="3">
    <source>
        <dbReference type="ARBA" id="ARBA00023239"/>
    </source>
</evidence>
<reference evidence="5" key="2">
    <citation type="submission" date="2021-04" db="EMBL/GenBank/DDBJ databases">
        <authorList>
            <person name="Gilroy R."/>
        </authorList>
    </citation>
    <scope>NUCLEOTIDE SEQUENCE</scope>
    <source>
        <strain evidence="5">CHK180-15479</strain>
    </source>
</reference>
<dbReference type="InterPro" id="IPR015813">
    <property type="entry name" value="Pyrv/PenolPyrv_kinase-like_dom"/>
</dbReference>
<keyword evidence="2" id="KW-0479">Metal-binding</keyword>
<comment type="similarity">
    <text evidence="1">Belongs to the HpcH/HpaI aldolase family.</text>
</comment>
<dbReference type="PANTHER" id="PTHR30502">
    <property type="entry name" value="2-KETO-3-DEOXY-L-RHAMNONATE ALDOLASE"/>
    <property type="match status" value="1"/>
</dbReference>
<feature type="domain" description="HpcH/HpaI aldolase/citrate lyase" evidence="4">
    <location>
        <begin position="22"/>
        <end position="194"/>
    </location>
</feature>
<comment type="caution">
    <text evidence="5">The sequence shown here is derived from an EMBL/GenBank/DDBJ whole genome shotgun (WGS) entry which is preliminary data.</text>
</comment>
<dbReference type="SUPFAM" id="SSF51621">
    <property type="entry name" value="Phosphoenolpyruvate/pyruvate domain"/>
    <property type="match status" value="1"/>
</dbReference>
<reference evidence="5" key="1">
    <citation type="journal article" date="2021" name="PeerJ">
        <title>Extensive microbial diversity within the chicken gut microbiome revealed by metagenomics and culture.</title>
        <authorList>
            <person name="Gilroy R."/>
            <person name="Ravi A."/>
            <person name="Getino M."/>
            <person name="Pursley I."/>
            <person name="Horton D.L."/>
            <person name="Alikhan N.F."/>
            <person name="Baker D."/>
            <person name="Gharbi K."/>
            <person name="Hall N."/>
            <person name="Watson M."/>
            <person name="Adriaenssens E.M."/>
            <person name="Foster-Nyarko E."/>
            <person name="Jarju S."/>
            <person name="Secka A."/>
            <person name="Antonio M."/>
            <person name="Oren A."/>
            <person name="Chaudhuri R.R."/>
            <person name="La Ragione R."/>
            <person name="Hildebrand F."/>
            <person name="Pallen M.J."/>
        </authorList>
    </citation>
    <scope>NUCLEOTIDE SEQUENCE</scope>
    <source>
        <strain evidence="5">CHK180-15479</strain>
    </source>
</reference>
<evidence type="ECO:0000256" key="2">
    <source>
        <dbReference type="ARBA" id="ARBA00022723"/>
    </source>
</evidence>
<dbReference type="Gene3D" id="3.20.20.60">
    <property type="entry name" value="Phosphoenolpyruvate-binding domains"/>
    <property type="match status" value="1"/>
</dbReference>
<evidence type="ECO:0000313" key="5">
    <source>
        <dbReference type="EMBL" id="HJC06193.1"/>
    </source>
</evidence>
<accession>A0A9D2N190</accession>
<dbReference type="EMBL" id="DWWT01000039">
    <property type="protein sequence ID" value="HJC06193.1"/>
    <property type="molecule type" value="Genomic_DNA"/>
</dbReference>
<sequence length="272" mass="30334">MRNLFEKNPFLEKVKSGRAPVGFFNYLRDTAVLDVAGTVGFDFVVIDNEHTAMERETTEKLILAAELNRVVPFVRVPELIPYLMRNYMEMGARGILVPHIRTGEECRRAQEALRYPPNGNASCCRSNHADGFEAKNWMKYLDHVQDLCFVPMIEDPEAIDNLDEILDELDPERDMVMFGKADYGQALGSLNPDGTFTSAVNEGYLKVLERCRERHIGFMACPSAGPDGQTAADVAKVIEEGCSAVVLNTDQLTLAAAFHSIVGKCLDLKIKE</sequence>
<proteinExistence type="inferred from homology"/>
<evidence type="ECO:0000256" key="1">
    <source>
        <dbReference type="ARBA" id="ARBA00005568"/>
    </source>
</evidence>
<protein>
    <recommendedName>
        <fullName evidence="4">HpcH/HpaI aldolase/citrate lyase domain-containing protein</fullName>
    </recommendedName>
</protein>
<keyword evidence="3" id="KW-0456">Lyase</keyword>
<evidence type="ECO:0000259" key="4">
    <source>
        <dbReference type="Pfam" id="PF03328"/>
    </source>
</evidence>
<dbReference type="Proteomes" id="UP000823910">
    <property type="component" value="Unassembled WGS sequence"/>
</dbReference>
<dbReference type="InterPro" id="IPR040442">
    <property type="entry name" value="Pyrv_kinase-like_dom_sf"/>
</dbReference>
<name>A0A9D2N190_9FIRM</name>